<gene>
    <name evidence="1" type="ORF">FIBSPDRAFT_873563</name>
</gene>
<keyword evidence="2" id="KW-1185">Reference proteome</keyword>
<organism evidence="1 2">
    <name type="scientific">Athelia psychrophila</name>
    <dbReference type="NCBI Taxonomy" id="1759441"/>
    <lineage>
        <taxon>Eukaryota</taxon>
        <taxon>Fungi</taxon>
        <taxon>Dikarya</taxon>
        <taxon>Basidiomycota</taxon>
        <taxon>Agaricomycotina</taxon>
        <taxon>Agaricomycetes</taxon>
        <taxon>Agaricomycetidae</taxon>
        <taxon>Atheliales</taxon>
        <taxon>Atheliaceae</taxon>
        <taxon>Athelia</taxon>
    </lineage>
</organism>
<evidence type="ECO:0000313" key="1">
    <source>
        <dbReference type="EMBL" id="KZP09410.1"/>
    </source>
</evidence>
<dbReference type="Proteomes" id="UP000076532">
    <property type="component" value="Unassembled WGS sequence"/>
</dbReference>
<dbReference type="EMBL" id="KV417700">
    <property type="protein sequence ID" value="KZP09410.1"/>
    <property type="molecule type" value="Genomic_DNA"/>
</dbReference>
<accession>A0A165YC52</accession>
<sequence>MGLYATRRLARMPRIAAQLYCHYHPSAPLITAGYVLFTHITIKLPESHQTEFCHLELTLFCTIPKIPHCSSLDSASAEFQMSSGGTTRSNCATPDLPLRDTMTSTRCL</sequence>
<protein>
    <submittedName>
        <fullName evidence="1">Uncharacterized protein</fullName>
    </submittedName>
</protein>
<dbReference type="AlphaFoldDB" id="A0A165YC52"/>
<reference evidence="1 2" key="1">
    <citation type="journal article" date="2016" name="Mol. Biol. Evol.">
        <title>Comparative Genomics of Early-Diverging Mushroom-Forming Fungi Provides Insights into the Origins of Lignocellulose Decay Capabilities.</title>
        <authorList>
            <person name="Nagy L.G."/>
            <person name="Riley R."/>
            <person name="Tritt A."/>
            <person name="Adam C."/>
            <person name="Daum C."/>
            <person name="Floudas D."/>
            <person name="Sun H."/>
            <person name="Yadav J.S."/>
            <person name="Pangilinan J."/>
            <person name="Larsson K.H."/>
            <person name="Matsuura K."/>
            <person name="Barry K."/>
            <person name="Labutti K."/>
            <person name="Kuo R."/>
            <person name="Ohm R.A."/>
            <person name="Bhattacharya S.S."/>
            <person name="Shirouzu T."/>
            <person name="Yoshinaga Y."/>
            <person name="Martin F.M."/>
            <person name="Grigoriev I.V."/>
            <person name="Hibbett D.S."/>
        </authorList>
    </citation>
    <scope>NUCLEOTIDE SEQUENCE [LARGE SCALE GENOMIC DNA]</scope>
    <source>
        <strain evidence="1 2">CBS 109695</strain>
    </source>
</reference>
<proteinExistence type="predicted"/>
<evidence type="ECO:0000313" key="2">
    <source>
        <dbReference type="Proteomes" id="UP000076532"/>
    </source>
</evidence>
<name>A0A165YC52_9AGAM</name>